<dbReference type="InterPro" id="IPR016914">
    <property type="entry name" value="TrmL"/>
</dbReference>
<dbReference type="FunFam" id="3.40.1280.10:FF:000002">
    <property type="entry name" value="Peptidylprolyl isomerase"/>
    <property type="match status" value="1"/>
</dbReference>
<dbReference type="CDD" id="cd18094">
    <property type="entry name" value="SpoU-like_TrmL"/>
    <property type="match status" value="1"/>
</dbReference>
<dbReference type="GO" id="GO:0008757">
    <property type="term" value="F:S-adenosylmethionine-dependent methyltransferase activity"/>
    <property type="evidence" value="ECO:0007669"/>
    <property type="project" value="UniProtKB-UniRule"/>
</dbReference>
<keyword evidence="3 6" id="KW-0808">Transferase</keyword>
<dbReference type="GO" id="GO:0005737">
    <property type="term" value="C:cytoplasm"/>
    <property type="evidence" value="ECO:0007669"/>
    <property type="project" value="UniProtKB-SubCell"/>
</dbReference>
<feature type="binding site" evidence="6 7">
    <location>
        <position position="133"/>
    </location>
    <ligand>
        <name>S-adenosyl-L-methionine</name>
        <dbReference type="ChEBI" id="CHEBI:59789"/>
    </ligand>
</feature>
<dbReference type="InterPro" id="IPR001537">
    <property type="entry name" value="SpoU_MeTrfase"/>
</dbReference>
<feature type="binding site" evidence="6 7">
    <location>
        <position position="103"/>
    </location>
    <ligand>
        <name>S-adenosyl-L-methionine</name>
        <dbReference type="ChEBI" id="CHEBI:59789"/>
    </ligand>
</feature>
<proteinExistence type="inferred from homology"/>
<dbReference type="Gene3D" id="3.40.1280.10">
    <property type="match status" value="1"/>
</dbReference>
<comment type="caution">
    <text evidence="9">The sequence shown here is derived from an EMBL/GenBank/DDBJ whole genome shotgun (WGS) entry which is preliminary data.</text>
</comment>
<organism evidence="9 10">
    <name type="scientific">Demequina activiva</name>
    <dbReference type="NCBI Taxonomy" id="1582364"/>
    <lineage>
        <taxon>Bacteria</taxon>
        <taxon>Bacillati</taxon>
        <taxon>Actinomycetota</taxon>
        <taxon>Actinomycetes</taxon>
        <taxon>Micrococcales</taxon>
        <taxon>Demequinaceae</taxon>
        <taxon>Demequina</taxon>
    </lineage>
</organism>
<dbReference type="PANTHER" id="PTHR42971">
    <property type="entry name" value="TRNA (CYTIDINE(34)-2'-O)-METHYLTRANSFERASE"/>
    <property type="match status" value="1"/>
</dbReference>
<name>A0A919Q1Y1_9MICO</name>
<comment type="catalytic activity">
    <reaction evidence="6">
        <text>5-carboxymethylaminomethyluridine(34) in tRNA(Leu) + S-adenosyl-L-methionine = 5-carboxymethylaminomethyl-2'-O-methyluridine(34) in tRNA(Leu) + S-adenosyl-L-homocysteine + H(+)</text>
        <dbReference type="Rhea" id="RHEA:43088"/>
        <dbReference type="Rhea" id="RHEA-COMP:10333"/>
        <dbReference type="Rhea" id="RHEA-COMP:10334"/>
        <dbReference type="ChEBI" id="CHEBI:15378"/>
        <dbReference type="ChEBI" id="CHEBI:57856"/>
        <dbReference type="ChEBI" id="CHEBI:59789"/>
        <dbReference type="ChEBI" id="CHEBI:74508"/>
        <dbReference type="ChEBI" id="CHEBI:74511"/>
        <dbReference type="EC" id="2.1.1.207"/>
    </reaction>
</comment>
<keyword evidence="10" id="KW-1185">Reference proteome</keyword>
<dbReference type="PIRSF" id="PIRSF029256">
    <property type="entry name" value="SpoU_TrmH_prd"/>
    <property type="match status" value="1"/>
</dbReference>
<dbReference type="PANTHER" id="PTHR42971:SF1">
    <property type="entry name" value="TRNA (CYTIDINE(34)-2'-O)-METHYLTRANSFERASE"/>
    <property type="match status" value="1"/>
</dbReference>
<dbReference type="InterPro" id="IPR029028">
    <property type="entry name" value="Alpha/beta_knot_MTases"/>
</dbReference>
<evidence type="ECO:0000259" key="8">
    <source>
        <dbReference type="Pfam" id="PF00588"/>
    </source>
</evidence>
<dbReference type="EC" id="2.1.1.207" evidence="6"/>
<dbReference type="InterPro" id="IPR029026">
    <property type="entry name" value="tRNA_m1G_MTases_N"/>
</dbReference>
<dbReference type="AlphaFoldDB" id="A0A919Q1Y1"/>
<evidence type="ECO:0000256" key="7">
    <source>
        <dbReference type="PIRSR" id="PIRSR029256-1"/>
    </source>
</evidence>
<gene>
    <name evidence="9" type="ORF">Dac01nite_01580</name>
</gene>
<accession>A0A919Q1Y1</accession>
<protein>
    <recommendedName>
        <fullName evidence="6">Putative tRNA (cytidine(34)-2'-O)-methyltransferase</fullName>
        <ecNumber evidence="6">2.1.1.207</ecNumber>
    </recommendedName>
    <alternativeName>
        <fullName evidence="6">tRNA (cytidine/uridine-2'-O-)-methyltransferase</fullName>
    </alternativeName>
</protein>
<keyword evidence="1 6" id="KW-0963">Cytoplasm</keyword>
<evidence type="ECO:0000313" key="9">
    <source>
        <dbReference type="EMBL" id="GIG53406.1"/>
    </source>
</evidence>
<sequence length="163" mass="17612">MSAAPHIAYYEPRIPENTGAAIRLSAVTGSHLHLIEPLGFDLSEPKLRRAGLDYHDLATVTVHPSFDAFLGALPGARVFAFTAHASTVYTDIEYQPDDVLLFGPEPTGLPEEAMAHARITDRVRIPMLAGRRSLNLSNASALTIYEAWRQAGFDGADGSQATP</sequence>
<evidence type="ECO:0000256" key="2">
    <source>
        <dbReference type="ARBA" id="ARBA00022603"/>
    </source>
</evidence>
<dbReference type="HAMAP" id="MF_01885">
    <property type="entry name" value="tRNA_methyltr_TrmL"/>
    <property type="match status" value="1"/>
</dbReference>
<dbReference type="SUPFAM" id="SSF75217">
    <property type="entry name" value="alpha/beta knot"/>
    <property type="match status" value="1"/>
</dbReference>
<dbReference type="RefSeq" id="WP_203652876.1">
    <property type="nucleotide sequence ID" value="NZ_BONR01000001.1"/>
</dbReference>
<keyword evidence="5 6" id="KW-0819">tRNA processing</keyword>
<comment type="caution">
    <text evidence="6">Lacks conserved residue(s) required for the propagation of feature annotation.</text>
</comment>
<keyword evidence="4 6" id="KW-0949">S-adenosyl-L-methionine</keyword>
<comment type="function">
    <text evidence="6">Could methylate the ribose at the nucleotide 34 wobble position in tRNA.</text>
</comment>
<dbReference type="Proteomes" id="UP000652354">
    <property type="component" value="Unassembled WGS sequence"/>
</dbReference>
<reference evidence="9" key="1">
    <citation type="submission" date="2021-01" db="EMBL/GenBank/DDBJ databases">
        <title>Whole genome shotgun sequence of Demequina activiva NBRC 110675.</title>
        <authorList>
            <person name="Komaki H."/>
            <person name="Tamura T."/>
        </authorList>
    </citation>
    <scope>NUCLEOTIDE SEQUENCE</scope>
    <source>
        <strain evidence="9">NBRC 110675</strain>
    </source>
</reference>
<evidence type="ECO:0000256" key="6">
    <source>
        <dbReference type="HAMAP-Rule" id="MF_01885"/>
    </source>
</evidence>
<dbReference type="GO" id="GO:0042802">
    <property type="term" value="F:identical protein binding"/>
    <property type="evidence" value="ECO:0007669"/>
    <property type="project" value="UniProtKB-ARBA"/>
</dbReference>
<evidence type="ECO:0000313" key="10">
    <source>
        <dbReference type="Proteomes" id="UP000652354"/>
    </source>
</evidence>
<dbReference type="GO" id="GO:0003723">
    <property type="term" value="F:RNA binding"/>
    <property type="evidence" value="ECO:0007669"/>
    <property type="project" value="InterPro"/>
</dbReference>
<dbReference type="EMBL" id="BONR01000001">
    <property type="protein sequence ID" value="GIG53406.1"/>
    <property type="molecule type" value="Genomic_DNA"/>
</dbReference>
<feature type="domain" description="tRNA/rRNA methyltransferase SpoU type" evidence="8">
    <location>
        <begin position="6"/>
        <end position="145"/>
    </location>
</feature>
<comment type="catalytic activity">
    <reaction evidence="6">
        <text>cytidine(34) in tRNA + S-adenosyl-L-methionine = 2'-O-methylcytidine(34) in tRNA + S-adenosyl-L-homocysteine + H(+)</text>
        <dbReference type="Rhea" id="RHEA:43084"/>
        <dbReference type="Rhea" id="RHEA-COMP:10331"/>
        <dbReference type="Rhea" id="RHEA-COMP:10332"/>
        <dbReference type="ChEBI" id="CHEBI:15378"/>
        <dbReference type="ChEBI" id="CHEBI:57856"/>
        <dbReference type="ChEBI" id="CHEBI:59789"/>
        <dbReference type="ChEBI" id="CHEBI:74495"/>
        <dbReference type="ChEBI" id="CHEBI:82748"/>
        <dbReference type="EC" id="2.1.1.207"/>
    </reaction>
</comment>
<evidence type="ECO:0000256" key="5">
    <source>
        <dbReference type="ARBA" id="ARBA00022694"/>
    </source>
</evidence>
<dbReference type="GO" id="GO:0002130">
    <property type="term" value="P:wobble position ribose methylation"/>
    <property type="evidence" value="ECO:0007669"/>
    <property type="project" value="TreeGrafter"/>
</dbReference>
<evidence type="ECO:0000256" key="3">
    <source>
        <dbReference type="ARBA" id="ARBA00022679"/>
    </source>
</evidence>
<dbReference type="Pfam" id="PF00588">
    <property type="entry name" value="SpoU_methylase"/>
    <property type="match status" value="1"/>
</dbReference>
<evidence type="ECO:0000256" key="4">
    <source>
        <dbReference type="ARBA" id="ARBA00022691"/>
    </source>
</evidence>
<comment type="similarity">
    <text evidence="6">Belongs to the class IV-like SAM-binding methyltransferase superfamily. RNA methyltransferase TrmH family. TrmL subfamily.</text>
</comment>
<comment type="subcellular location">
    <subcellularLocation>
        <location evidence="6">Cytoplasm</location>
    </subcellularLocation>
</comment>
<feature type="binding site" evidence="6 7">
    <location>
        <position position="125"/>
    </location>
    <ligand>
        <name>S-adenosyl-L-methionine</name>
        <dbReference type="ChEBI" id="CHEBI:59789"/>
    </ligand>
</feature>
<dbReference type="GO" id="GO:0008175">
    <property type="term" value="F:tRNA methyltransferase activity"/>
    <property type="evidence" value="ECO:0007669"/>
    <property type="project" value="UniProtKB-UniRule"/>
</dbReference>
<keyword evidence="2 6" id="KW-0489">Methyltransferase</keyword>
<evidence type="ECO:0000256" key="1">
    <source>
        <dbReference type="ARBA" id="ARBA00022490"/>
    </source>
</evidence>